<organism evidence="2 3">
    <name type="scientific">Phocicoccus schoeneichii</name>
    <dbReference type="NCBI Taxonomy" id="1812261"/>
    <lineage>
        <taxon>Bacteria</taxon>
        <taxon>Bacillati</taxon>
        <taxon>Bacillota</taxon>
        <taxon>Bacilli</taxon>
        <taxon>Bacillales</taxon>
        <taxon>Salinicoccaceae</taxon>
        <taxon>Phocicoccus</taxon>
    </lineage>
</organism>
<name>A0A6V7RGP5_9BACL</name>
<dbReference type="Pfam" id="PF06691">
    <property type="entry name" value="DUF1189"/>
    <property type="match status" value="1"/>
</dbReference>
<reference evidence="2 3" key="1">
    <citation type="submission" date="2020-07" db="EMBL/GenBank/DDBJ databases">
        <authorList>
            <person name="Criscuolo A."/>
        </authorList>
    </citation>
    <scope>NUCLEOTIDE SEQUENCE [LARGE SCALE GENOMIC DNA]</scope>
    <source>
        <strain evidence="3">CIP 111030</strain>
    </source>
</reference>
<keyword evidence="1" id="KW-1133">Transmembrane helix</keyword>
<evidence type="ECO:0000256" key="1">
    <source>
        <dbReference type="SAM" id="Phobius"/>
    </source>
</evidence>
<evidence type="ECO:0000313" key="3">
    <source>
        <dbReference type="Proteomes" id="UP000521032"/>
    </source>
</evidence>
<proteinExistence type="predicted"/>
<dbReference type="EMBL" id="CAJEWE010000010">
    <property type="protein sequence ID" value="CAD2077020.1"/>
    <property type="molecule type" value="Genomic_DNA"/>
</dbReference>
<evidence type="ECO:0008006" key="4">
    <source>
        <dbReference type="Google" id="ProtNLM"/>
    </source>
</evidence>
<dbReference type="AlphaFoldDB" id="A0A6V7RGP5"/>
<accession>A0A6V7RGP5</accession>
<feature type="transmembrane region" description="Helical" evidence="1">
    <location>
        <begin position="194"/>
        <end position="211"/>
    </location>
</feature>
<feature type="transmembrane region" description="Helical" evidence="1">
    <location>
        <begin position="144"/>
        <end position="173"/>
    </location>
</feature>
<feature type="transmembrane region" description="Helical" evidence="1">
    <location>
        <begin position="27"/>
        <end position="44"/>
    </location>
</feature>
<dbReference type="RefSeq" id="WP_186087674.1">
    <property type="nucleotide sequence ID" value="NZ_BMDB01000001.1"/>
</dbReference>
<feature type="transmembrane region" description="Helical" evidence="1">
    <location>
        <begin position="217"/>
        <end position="236"/>
    </location>
</feature>
<gene>
    <name evidence="2" type="ORF">JEOSCH030_01206</name>
</gene>
<keyword evidence="1" id="KW-0472">Membrane</keyword>
<comment type="caution">
    <text evidence="2">The sequence shown here is derived from an EMBL/GenBank/DDBJ whole genome shotgun (WGS) entry which is preliminary data.</text>
</comment>
<dbReference type="Proteomes" id="UP000521032">
    <property type="component" value="Unassembled WGS sequence"/>
</dbReference>
<keyword evidence="1" id="KW-0812">Transmembrane</keyword>
<evidence type="ECO:0000313" key="2">
    <source>
        <dbReference type="EMBL" id="CAD2077020.1"/>
    </source>
</evidence>
<protein>
    <recommendedName>
        <fullName evidence="4">DUF1189 domain-containing protein</fullName>
    </recommendedName>
</protein>
<dbReference type="InterPro" id="IPR009574">
    <property type="entry name" value="DUF1189"/>
</dbReference>
<sequence length="241" mass="28290">MKYFEYLKRILTFKKYPLFRTVPFKQVLLNVLIIGIILSVPSITHQQDTTAAMEKLNQVESQIPTFEIKNNTYYGENKTIDENGFLISFSNSEDIDTKVDISFQKNGIYISGFEDQVLPYSNFGEIENDEDLKEYANQQSKDKLFFMSVFISIQVFVLASFAFIILLVLSFIFDFISKRLNRKSDYMNWLKLESFAFVVASIVQLFVLIIFRDTTFIVYVLTIPFLIYYFMKLPILKRKTV</sequence>
<keyword evidence="3" id="KW-1185">Reference proteome</keyword>